<organism evidence="2 3">
    <name type="scientific">Paramecium sonneborni</name>
    <dbReference type="NCBI Taxonomy" id="65129"/>
    <lineage>
        <taxon>Eukaryota</taxon>
        <taxon>Sar</taxon>
        <taxon>Alveolata</taxon>
        <taxon>Ciliophora</taxon>
        <taxon>Intramacronucleata</taxon>
        <taxon>Oligohymenophorea</taxon>
        <taxon>Peniculida</taxon>
        <taxon>Parameciidae</taxon>
        <taxon>Paramecium</taxon>
    </lineage>
</organism>
<evidence type="ECO:0000256" key="1">
    <source>
        <dbReference type="SAM" id="Phobius"/>
    </source>
</evidence>
<dbReference type="EMBL" id="CAJJDN010000067">
    <property type="protein sequence ID" value="CAD8096720.1"/>
    <property type="molecule type" value="Genomic_DNA"/>
</dbReference>
<evidence type="ECO:0000313" key="3">
    <source>
        <dbReference type="Proteomes" id="UP000692954"/>
    </source>
</evidence>
<proteinExistence type="predicted"/>
<keyword evidence="3" id="KW-1185">Reference proteome</keyword>
<dbReference type="AlphaFoldDB" id="A0A8S1NYA6"/>
<accession>A0A8S1NYA6</accession>
<gene>
    <name evidence="2" type="ORF">PSON_ATCC_30995.1.T0670035</name>
</gene>
<protein>
    <submittedName>
        <fullName evidence="2">Uncharacterized protein</fullName>
    </submittedName>
</protein>
<keyword evidence="1" id="KW-1133">Transmembrane helix</keyword>
<sequence length="336" mass="40080">MKCQIQLDNNNIQRLQQEELYLDQKILERIFIQFQVDQLGQCNYLLKQVLVGKSGLQVGTFSINKYIQDENEFVELDDECMLQTKYLNIMKVGQIGQGASFDKQLLFVRKTDDLLHRETFSKFLQSNQKIFNLKNLFLYLMLGMMLNQIKLNIIYNTQIYKEGEQVKQKYYITQRSLFFLDGQFEITKIDNQNESQKAKKMQRSLCNQNQIDVGMVNCLVIQKLFKIMIIDNQKLYVQLKNLKCYFYLQIDSDCIVVMERLQMNQINQFLNQIKIIKFQKKSFLGSKDLYNFMINIILIFQLLLIILKLKMMMIEMKKLIQQLKIDCLKKNNQFLV</sequence>
<dbReference type="OrthoDB" id="288359at2759"/>
<reference evidence="2" key="1">
    <citation type="submission" date="2021-01" db="EMBL/GenBank/DDBJ databases">
        <authorList>
            <consortium name="Genoscope - CEA"/>
            <person name="William W."/>
        </authorList>
    </citation>
    <scope>NUCLEOTIDE SEQUENCE</scope>
</reference>
<keyword evidence="1" id="KW-0472">Membrane</keyword>
<evidence type="ECO:0000313" key="2">
    <source>
        <dbReference type="EMBL" id="CAD8096720.1"/>
    </source>
</evidence>
<keyword evidence="1" id="KW-0812">Transmembrane</keyword>
<comment type="caution">
    <text evidence="2">The sequence shown here is derived from an EMBL/GenBank/DDBJ whole genome shotgun (WGS) entry which is preliminary data.</text>
</comment>
<name>A0A8S1NYA6_9CILI</name>
<dbReference type="Proteomes" id="UP000692954">
    <property type="component" value="Unassembled WGS sequence"/>
</dbReference>
<feature type="transmembrane region" description="Helical" evidence="1">
    <location>
        <begin position="289"/>
        <end position="309"/>
    </location>
</feature>